<evidence type="ECO:0000256" key="1">
    <source>
        <dbReference type="SAM" id="MobiDB-lite"/>
    </source>
</evidence>
<feature type="compositionally biased region" description="Polar residues" evidence="1">
    <location>
        <begin position="1"/>
        <end position="11"/>
    </location>
</feature>
<feature type="region of interest" description="Disordered" evidence="1">
    <location>
        <begin position="1"/>
        <end position="69"/>
    </location>
</feature>
<name>A0AAD5YD99_9APHY</name>
<dbReference type="EMBL" id="JANAWD010000790">
    <property type="protein sequence ID" value="KAJ3475845.1"/>
    <property type="molecule type" value="Genomic_DNA"/>
</dbReference>
<gene>
    <name evidence="2" type="ORF">NLI96_g11562</name>
</gene>
<accession>A0AAD5YD99</accession>
<comment type="caution">
    <text evidence="2">The sequence shown here is derived from an EMBL/GenBank/DDBJ whole genome shotgun (WGS) entry which is preliminary data.</text>
</comment>
<proteinExistence type="predicted"/>
<feature type="region of interest" description="Disordered" evidence="1">
    <location>
        <begin position="138"/>
        <end position="158"/>
    </location>
</feature>
<organism evidence="2 3">
    <name type="scientific">Meripilus lineatus</name>
    <dbReference type="NCBI Taxonomy" id="2056292"/>
    <lineage>
        <taxon>Eukaryota</taxon>
        <taxon>Fungi</taxon>
        <taxon>Dikarya</taxon>
        <taxon>Basidiomycota</taxon>
        <taxon>Agaricomycotina</taxon>
        <taxon>Agaricomycetes</taxon>
        <taxon>Polyporales</taxon>
        <taxon>Meripilaceae</taxon>
        <taxon>Meripilus</taxon>
    </lineage>
</organism>
<protein>
    <submittedName>
        <fullName evidence="2">Uncharacterized protein</fullName>
    </submittedName>
</protein>
<feature type="compositionally biased region" description="Low complexity" evidence="1">
    <location>
        <begin position="28"/>
        <end position="45"/>
    </location>
</feature>
<dbReference type="Proteomes" id="UP001212997">
    <property type="component" value="Unassembled WGS sequence"/>
</dbReference>
<keyword evidence="3" id="KW-1185">Reference proteome</keyword>
<sequence>MSDQSSSNVPHSQPMAIPIGHGRRRAGSISESSSSSSSSSDSSYSPPLNTPFAGDRMNRPRVAPVSPSTSPILSYFLAQSPKSPTGSFPFRRNFGTSVAEGPASNYFPPYSIILKESYLIADDESEIPVIAKHPRRASMASWSATDRPPQAPQPQVQIPDNQQDRAAGLLRRLSLGAGALARVSSVSSYLCLSNGS</sequence>
<reference evidence="2" key="1">
    <citation type="submission" date="2022-07" db="EMBL/GenBank/DDBJ databases">
        <title>Genome Sequence of Physisporinus lineatus.</title>
        <authorList>
            <person name="Buettner E."/>
        </authorList>
    </citation>
    <scope>NUCLEOTIDE SEQUENCE</scope>
    <source>
        <strain evidence="2">VT162</strain>
    </source>
</reference>
<dbReference type="AlphaFoldDB" id="A0AAD5YD99"/>
<evidence type="ECO:0000313" key="2">
    <source>
        <dbReference type="EMBL" id="KAJ3475845.1"/>
    </source>
</evidence>
<evidence type="ECO:0000313" key="3">
    <source>
        <dbReference type="Proteomes" id="UP001212997"/>
    </source>
</evidence>